<keyword evidence="2" id="KW-1185">Reference proteome</keyword>
<reference evidence="1 2" key="1">
    <citation type="submission" date="2016-07" db="EMBL/GenBank/DDBJ databases">
        <title>Pervasive Adenine N6-methylation of Active Genes in Fungi.</title>
        <authorList>
            <consortium name="DOE Joint Genome Institute"/>
            <person name="Mondo S.J."/>
            <person name="Dannebaum R.O."/>
            <person name="Kuo R.C."/>
            <person name="Labutti K."/>
            <person name="Haridas S."/>
            <person name="Kuo A."/>
            <person name="Salamov A."/>
            <person name="Ahrendt S.R."/>
            <person name="Lipzen A."/>
            <person name="Sullivan W."/>
            <person name="Andreopoulos W.B."/>
            <person name="Clum A."/>
            <person name="Lindquist E."/>
            <person name="Daum C."/>
            <person name="Ramamoorthy G.K."/>
            <person name="Gryganskyi A."/>
            <person name="Culley D."/>
            <person name="Magnuson J.K."/>
            <person name="James T.Y."/>
            <person name="O'Malley M.A."/>
            <person name="Stajich J.E."/>
            <person name="Spatafora J.W."/>
            <person name="Visel A."/>
            <person name="Grigoriev I.V."/>
        </authorList>
    </citation>
    <scope>NUCLEOTIDE SEQUENCE [LARGE SCALE GENOMIC DNA]</scope>
    <source>
        <strain evidence="1 2">NRRL 2496</strain>
    </source>
</reference>
<accession>A0A1X2HE42</accession>
<evidence type="ECO:0000313" key="2">
    <source>
        <dbReference type="Proteomes" id="UP000242180"/>
    </source>
</evidence>
<organism evidence="1 2">
    <name type="scientific">Syncephalastrum racemosum</name>
    <name type="common">Filamentous fungus</name>
    <dbReference type="NCBI Taxonomy" id="13706"/>
    <lineage>
        <taxon>Eukaryota</taxon>
        <taxon>Fungi</taxon>
        <taxon>Fungi incertae sedis</taxon>
        <taxon>Mucoromycota</taxon>
        <taxon>Mucoromycotina</taxon>
        <taxon>Mucoromycetes</taxon>
        <taxon>Mucorales</taxon>
        <taxon>Syncephalastraceae</taxon>
        <taxon>Syncephalastrum</taxon>
    </lineage>
</organism>
<dbReference type="OMA" id="HENTWHM"/>
<protein>
    <submittedName>
        <fullName evidence="1">Uncharacterized protein</fullName>
    </submittedName>
</protein>
<dbReference type="AlphaFoldDB" id="A0A1X2HE42"/>
<gene>
    <name evidence="1" type="ORF">BCR43DRAFT_420812</name>
</gene>
<proteinExistence type="predicted"/>
<dbReference type="OrthoDB" id="2269493at2759"/>
<sequence>MPYPGPFILEATSLNYIERSHLSPIKLMSQITRQRSIANSHLGHYQLSGSIWQVHNHDFTQLHYQGTRGIYYSEGKLPPIKRDLVLKVYQTLKHINPLLRNYPIPPTPTTHAHITTDNPQLPHENTWHMKLALPLSSIPPAAADPDFNIHNSTFATDGFKNLSQDYPPLLALLFPHIYTTANGHYSLTSSWDTADDTPEHAGGVALMTKAGYTLHEYAKHTLLLADRRFGRDPAYIF</sequence>
<dbReference type="Proteomes" id="UP000242180">
    <property type="component" value="Unassembled WGS sequence"/>
</dbReference>
<name>A0A1X2HE42_SYNRA</name>
<feature type="non-terminal residue" evidence="1">
    <location>
        <position position="237"/>
    </location>
</feature>
<dbReference type="InParanoid" id="A0A1X2HE42"/>
<evidence type="ECO:0000313" key="1">
    <source>
        <dbReference type="EMBL" id="ORY97160.1"/>
    </source>
</evidence>
<comment type="caution">
    <text evidence="1">The sequence shown here is derived from an EMBL/GenBank/DDBJ whole genome shotgun (WGS) entry which is preliminary data.</text>
</comment>
<dbReference type="EMBL" id="MCGN01000004">
    <property type="protein sequence ID" value="ORY97160.1"/>
    <property type="molecule type" value="Genomic_DNA"/>
</dbReference>